<dbReference type="InterPro" id="IPR002575">
    <property type="entry name" value="Aminoglycoside_PTrfase"/>
</dbReference>
<evidence type="ECO:0000313" key="3">
    <source>
        <dbReference type="Proteomes" id="UP000321307"/>
    </source>
</evidence>
<dbReference type="Gene3D" id="3.90.1200.10">
    <property type="match status" value="1"/>
</dbReference>
<dbReference type="AlphaFoldDB" id="A0A9X9C3U2"/>
<evidence type="ECO:0000256" key="1">
    <source>
        <dbReference type="ARBA" id="ARBA00038240"/>
    </source>
</evidence>
<protein>
    <submittedName>
        <fullName evidence="2">Phosphotransferase</fullName>
    </submittedName>
</protein>
<evidence type="ECO:0000313" key="2">
    <source>
        <dbReference type="EMBL" id="TXE29291.1"/>
    </source>
</evidence>
<dbReference type="Pfam" id="PF01636">
    <property type="entry name" value="APH"/>
    <property type="match status" value="1"/>
</dbReference>
<comment type="caution">
    <text evidence="2">The sequence shown here is derived from an EMBL/GenBank/DDBJ whole genome shotgun (WGS) entry which is preliminary data.</text>
</comment>
<dbReference type="PANTHER" id="PTHR21064:SF6">
    <property type="entry name" value="AMINOGLYCOSIDE PHOSPHOTRANSFERASE DOMAIN-CONTAINING PROTEIN"/>
    <property type="match status" value="1"/>
</dbReference>
<dbReference type="RefSeq" id="WP_080273428.1">
    <property type="nucleotide sequence ID" value="NZ_BAAAFT010000004.1"/>
</dbReference>
<dbReference type="Gene3D" id="3.30.200.20">
    <property type="entry name" value="Phosphorylase Kinase, domain 1"/>
    <property type="match status" value="1"/>
</dbReference>
<sequence length="312" mass="35848">MELEMQTGSTLNSDEVHRIESLYGLTVKSSAFLGMGSGNTNYCLETDIGRCVFSIIEEQSRDDVEIMAKTLVWLEAHDYETSLLVKPKGQESYSIILRGKHSLLRTYMDGAVRRDFNEHMLRQLGVAMAKLHTIPVPNFLTDSVFYEQKKFMDALDANIDQDYERWAKDRLRHLAVERISGLPTSVIHSDLFYDNMLFEGEQFVGMIDFELTCIYHSVFDIAMAIVGTCGINGTLSPEKAKHIIAGYNSIRMLEAREIKVLKTYTEYAAILTSLWRYWRYRIYQPGGDKSDKYREMTSLAKSIERTDFSQIC</sequence>
<gene>
    <name evidence="2" type="ORF">FOT63_13355</name>
</gene>
<organism evidence="2 3">
    <name type="scientific">Serratia ureilytica</name>
    <dbReference type="NCBI Taxonomy" id="300181"/>
    <lineage>
        <taxon>Bacteria</taxon>
        <taxon>Pseudomonadati</taxon>
        <taxon>Pseudomonadota</taxon>
        <taxon>Gammaproteobacteria</taxon>
        <taxon>Enterobacterales</taxon>
        <taxon>Yersiniaceae</taxon>
        <taxon>Serratia</taxon>
    </lineage>
</organism>
<accession>A0A9X9C3U2</accession>
<dbReference type="InterPro" id="IPR011009">
    <property type="entry name" value="Kinase-like_dom_sf"/>
</dbReference>
<dbReference type="GO" id="GO:0019202">
    <property type="term" value="F:amino acid kinase activity"/>
    <property type="evidence" value="ECO:0007669"/>
    <property type="project" value="TreeGrafter"/>
</dbReference>
<dbReference type="PANTHER" id="PTHR21064">
    <property type="entry name" value="AMINOGLYCOSIDE PHOSPHOTRANSFERASE DOMAIN-CONTAINING PROTEIN-RELATED"/>
    <property type="match status" value="1"/>
</dbReference>
<dbReference type="EMBL" id="VOUP01000006">
    <property type="protein sequence ID" value="TXE29291.1"/>
    <property type="molecule type" value="Genomic_DNA"/>
</dbReference>
<dbReference type="InterPro" id="IPR050249">
    <property type="entry name" value="Pseudomonas-type_ThrB"/>
</dbReference>
<comment type="similarity">
    <text evidence="1">Belongs to the pseudomonas-type ThrB family.</text>
</comment>
<dbReference type="GeneID" id="64310657"/>
<name>A0A9X9C3U2_9GAMM</name>
<dbReference type="SUPFAM" id="SSF56112">
    <property type="entry name" value="Protein kinase-like (PK-like)"/>
    <property type="match status" value="1"/>
</dbReference>
<dbReference type="Proteomes" id="UP000321307">
    <property type="component" value="Unassembled WGS sequence"/>
</dbReference>
<reference evidence="2 3" key="1">
    <citation type="submission" date="2019-07" db="EMBL/GenBank/DDBJ databases">
        <title>Serratia strains were isolated from fresh produce.</title>
        <authorList>
            <person name="Cho G.-S."/>
            <person name="Stein M."/>
            <person name="Lee W."/>
            <person name="Suh S.H."/>
            <person name="Franz C.M.A.P."/>
        </authorList>
    </citation>
    <scope>NUCLEOTIDE SEQUENCE [LARGE SCALE GENOMIC DNA]</scope>
    <source>
        <strain evidence="2 3">S17</strain>
    </source>
</reference>
<proteinExistence type="inferred from homology"/>